<dbReference type="SUPFAM" id="SSF82185">
    <property type="entry name" value="Histone H3 K4-specific methyltransferase SET7/9 N-terminal domain"/>
    <property type="match status" value="1"/>
</dbReference>
<evidence type="ECO:0008006" key="4">
    <source>
        <dbReference type="Google" id="ProtNLM"/>
    </source>
</evidence>
<dbReference type="Proteomes" id="UP000518300">
    <property type="component" value="Unassembled WGS sequence"/>
</dbReference>
<name>A0A848LKA4_9BACT</name>
<dbReference type="Gene3D" id="2.20.110.10">
    <property type="entry name" value="Histone H3 K4-specific methyltransferase SET7/9 N-terminal domain"/>
    <property type="match status" value="1"/>
</dbReference>
<proteinExistence type="predicted"/>
<keyword evidence="3" id="KW-1185">Reference proteome</keyword>
<evidence type="ECO:0000256" key="1">
    <source>
        <dbReference type="SAM" id="MobiDB-lite"/>
    </source>
</evidence>
<evidence type="ECO:0000313" key="2">
    <source>
        <dbReference type="EMBL" id="NMO18151.1"/>
    </source>
</evidence>
<dbReference type="PROSITE" id="PS51257">
    <property type="entry name" value="PROKAR_LIPOPROTEIN"/>
    <property type="match status" value="1"/>
</dbReference>
<dbReference type="AlphaFoldDB" id="A0A848LKA4"/>
<comment type="caution">
    <text evidence="2">The sequence shown here is derived from an EMBL/GenBank/DDBJ whole genome shotgun (WGS) entry which is preliminary data.</text>
</comment>
<dbReference type="EMBL" id="JABBJJ010000125">
    <property type="protein sequence ID" value="NMO18151.1"/>
    <property type="molecule type" value="Genomic_DNA"/>
</dbReference>
<dbReference type="RefSeq" id="WP_169347425.1">
    <property type="nucleotide sequence ID" value="NZ_JABBJJ010000125.1"/>
</dbReference>
<evidence type="ECO:0000313" key="3">
    <source>
        <dbReference type="Proteomes" id="UP000518300"/>
    </source>
</evidence>
<protein>
    <recommendedName>
        <fullName evidence="4">Lipoprotein</fullName>
    </recommendedName>
</protein>
<gene>
    <name evidence="2" type="ORF">HG543_25310</name>
</gene>
<organism evidence="2 3">
    <name type="scientific">Pyxidicoccus fallax</name>
    <dbReference type="NCBI Taxonomy" id="394095"/>
    <lineage>
        <taxon>Bacteria</taxon>
        <taxon>Pseudomonadati</taxon>
        <taxon>Myxococcota</taxon>
        <taxon>Myxococcia</taxon>
        <taxon>Myxococcales</taxon>
        <taxon>Cystobacterineae</taxon>
        <taxon>Myxococcaceae</taxon>
        <taxon>Pyxidicoccus</taxon>
    </lineage>
</organism>
<reference evidence="2 3" key="1">
    <citation type="submission" date="2020-04" db="EMBL/GenBank/DDBJ databases">
        <title>Draft genome of Pyxidicoccus fallax type strain.</title>
        <authorList>
            <person name="Whitworth D.E."/>
        </authorList>
    </citation>
    <scope>NUCLEOTIDE SEQUENCE [LARGE SCALE GENOMIC DNA]</scope>
    <source>
        <strain evidence="2 3">DSM 14698</strain>
    </source>
</reference>
<accession>A0A848LKA4</accession>
<feature type="region of interest" description="Disordered" evidence="1">
    <location>
        <begin position="79"/>
        <end position="100"/>
    </location>
</feature>
<sequence length="270" mass="29523">MHHRHLFVLALAALAACKPDPSRITCPEGAVLHTSRDPSGGSLHSCQRPLEGERALQHGPFVELDAQGRVTRRGEMRDGQPHFVTTFHPNGTRATEGPMKDGLPHGDWTEWSEAGEVMAQNRYDRGRLVAQYGRPVFSYASHGGDTDVVSHLRRAPHTAIARVIDCYETELPRATMPADTLFEVIEPVRGAPGKRVYGHTMVGCPLEVGTITIVSVEPQPGKRTGDIMRSFSSGQDVPRGVMVDGRVLTAIQVPGMDAAREDVRRMKLAP</sequence>